<protein>
    <recommendedName>
        <fullName evidence="1">DUF4123 domain-containing protein</fullName>
    </recommendedName>
</protein>
<reference evidence="2 6" key="2">
    <citation type="submission" date="2024-03" db="EMBL/GenBank/DDBJ databases">
        <authorList>
            <person name="Alaster D. Moffat"/>
            <person name="Govind Chandra"/>
            <person name="Andrew W. Truman"/>
        </authorList>
    </citation>
    <scope>NUCLEOTIDE SEQUENCE [LARGE SCALE GENOMIC DNA]</scope>
    <source>
        <strain evidence="2">PS652</strain>
    </source>
</reference>
<dbReference type="Proteomes" id="UP000326595">
    <property type="component" value="Chromosome"/>
</dbReference>
<evidence type="ECO:0000313" key="2">
    <source>
        <dbReference type="EMBL" id="CAK9890006.1"/>
    </source>
</evidence>
<evidence type="ECO:0000313" key="6">
    <source>
        <dbReference type="Proteomes" id="UP000326595"/>
    </source>
</evidence>
<evidence type="ECO:0000313" key="3">
    <source>
        <dbReference type="EMBL" id="VVN20075.1"/>
    </source>
</evidence>
<dbReference type="EMBL" id="OZ024668">
    <property type="protein sequence ID" value="CAK9890006.1"/>
    <property type="molecule type" value="Genomic_DNA"/>
</dbReference>
<dbReference type="InterPro" id="IPR025391">
    <property type="entry name" value="DUF4123"/>
</dbReference>
<feature type="domain" description="DUF4123" evidence="1">
    <location>
        <begin position="34"/>
        <end position="149"/>
    </location>
</feature>
<dbReference type="EMBL" id="CABVHG010000068">
    <property type="protein sequence ID" value="VVN42124.1"/>
    <property type="molecule type" value="Genomic_DNA"/>
</dbReference>
<organism evidence="5">
    <name type="scientific">Pseudomonas fluorescens</name>
    <dbReference type="NCBI Taxonomy" id="294"/>
    <lineage>
        <taxon>Bacteria</taxon>
        <taxon>Pseudomonadati</taxon>
        <taxon>Pseudomonadota</taxon>
        <taxon>Gammaproteobacteria</taxon>
        <taxon>Pseudomonadales</taxon>
        <taxon>Pseudomonadaceae</taxon>
        <taxon>Pseudomonas</taxon>
    </lineage>
</organism>
<proteinExistence type="predicted"/>
<accession>A0A5E6XN11</accession>
<evidence type="ECO:0000313" key="5">
    <source>
        <dbReference type="EMBL" id="VVN42154.1"/>
    </source>
</evidence>
<evidence type="ECO:0000259" key="1">
    <source>
        <dbReference type="Pfam" id="PF13503"/>
    </source>
</evidence>
<dbReference type="EMBL" id="CABVHG010000068">
    <property type="protein sequence ID" value="VVN42154.1"/>
    <property type="molecule type" value="Genomic_DNA"/>
</dbReference>
<name>A0A5E6XN11_PSEFL</name>
<dbReference type="EMBL" id="CABVHG010000029">
    <property type="protein sequence ID" value="VVN20075.1"/>
    <property type="molecule type" value="Genomic_DNA"/>
</dbReference>
<sequence>MQEHYTRWIEQIESLCGSANVGHVDVMVDQAGWDISILPALRLMEPGMSWFSLFSATPEEALLTQAPILMRINLDDWRHKAWLEELVEQVGHLPRLMLLISPMPFDVLVKSLQGLSQLEWGGQSGLLRFYDPRVMPEVLSSVLSPEQKEQFLRVALFWSWLDRDQQPVWQPGTYRSNQTLAETFPPISLADAQFDRLGSISDAQNLIEVARVKFPELSREQCFASCYRVVLQASRENYFGDLKLYARLHFGRDDRPS</sequence>
<gene>
    <name evidence="2" type="ORF">PS652_02839</name>
    <name evidence="3" type="ORF">PS652_04276</name>
    <name evidence="4" type="ORF">PS652_05506</name>
    <name evidence="5" type="ORF">PS652_05508</name>
</gene>
<dbReference type="RefSeq" id="WP_038995961.1">
    <property type="nucleotide sequence ID" value="NZ_OZ024668.1"/>
</dbReference>
<evidence type="ECO:0000313" key="4">
    <source>
        <dbReference type="EMBL" id="VVN42124.1"/>
    </source>
</evidence>
<reference evidence="5" key="1">
    <citation type="submission" date="2019-09" db="EMBL/GenBank/DDBJ databases">
        <authorList>
            <person name="Chandra G."/>
            <person name="Truman W A."/>
        </authorList>
    </citation>
    <scope>NUCLEOTIDE SEQUENCE [LARGE SCALE GENOMIC DNA]</scope>
    <source>
        <strain evidence="5">PS652</strain>
    </source>
</reference>
<dbReference type="Pfam" id="PF13503">
    <property type="entry name" value="DUF4123"/>
    <property type="match status" value="1"/>
</dbReference>
<dbReference type="AlphaFoldDB" id="A0A5E6XN11"/>